<evidence type="ECO:0008006" key="4">
    <source>
        <dbReference type="Google" id="ProtNLM"/>
    </source>
</evidence>
<dbReference type="PANTHER" id="PTHR35024:SF4">
    <property type="entry name" value="POLYMER-FORMING CYTOSKELETAL PROTEIN"/>
    <property type="match status" value="1"/>
</dbReference>
<dbReference type="eggNOG" id="COG1664">
    <property type="taxonomic scope" value="Bacteria"/>
</dbReference>
<dbReference type="InterPro" id="IPR007607">
    <property type="entry name" value="BacA/B"/>
</dbReference>
<dbReference type="Pfam" id="PF04519">
    <property type="entry name" value="Bactofilin"/>
    <property type="match status" value="1"/>
</dbReference>
<keyword evidence="3" id="KW-1185">Reference proteome</keyword>
<proteinExistence type="inferred from homology"/>
<reference evidence="3" key="1">
    <citation type="journal article" date="2016" name="Genome Announc.">
        <title>Complete genome sequence of Alkaliphilus metalliredigens strain QYMF, an alkaliphilic and metal-reducing bacterium isolated from borax-contaminated leachate ponds.</title>
        <authorList>
            <person name="Hwang C."/>
            <person name="Copeland A."/>
            <person name="Lucas S."/>
            <person name="Lapidus A."/>
            <person name="Barry K."/>
            <person name="Detter J.C."/>
            <person name="Glavina Del Rio T."/>
            <person name="Hammon N."/>
            <person name="Israni S."/>
            <person name="Dalin E."/>
            <person name="Tice H."/>
            <person name="Pitluck S."/>
            <person name="Chertkov O."/>
            <person name="Brettin T."/>
            <person name="Bruce D."/>
            <person name="Han C."/>
            <person name="Schmutz J."/>
            <person name="Larimer F."/>
            <person name="Land M.L."/>
            <person name="Hauser L."/>
            <person name="Kyrpides N."/>
            <person name="Mikhailova N."/>
            <person name="Ye Q."/>
            <person name="Zhou J."/>
            <person name="Richardson P."/>
            <person name="Fields M.W."/>
        </authorList>
    </citation>
    <scope>NUCLEOTIDE SEQUENCE [LARGE SCALE GENOMIC DNA]</scope>
    <source>
        <strain evidence="3">QYMF</strain>
    </source>
</reference>
<dbReference type="EMBL" id="CP000724">
    <property type="protein sequence ID" value="ABR49292.1"/>
    <property type="molecule type" value="Genomic_DNA"/>
</dbReference>
<evidence type="ECO:0000313" key="2">
    <source>
        <dbReference type="EMBL" id="ABR49292.1"/>
    </source>
</evidence>
<dbReference type="RefSeq" id="WP_012064258.1">
    <property type="nucleotide sequence ID" value="NC_009633.1"/>
</dbReference>
<name>A6TSX4_ALKMQ</name>
<dbReference type="KEGG" id="amt:Amet_3153"/>
<dbReference type="STRING" id="293826.Amet_3153"/>
<dbReference type="HOGENOM" id="CLU_072799_6_7_9"/>
<dbReference type="PANTHER" id="PTHR35024">
    <property type="entry name" value="HYPOTHETICAL CYTOSOLIC PROTEIN"/>
    <property type="match status" value="1"/>
</dbReference>
<comment type="similarity">
    <text evidence="1">Belongs to the bactofilin family.</text>
</comment>
<sequence length="126" mass="13753">MFSKKQEVQYEKFDTLIGKNTSFVGTFHAEGTVRIDGKIDGEINVKGDIFLGETSLITGNVNGSNVLLAGKVEGNVHTSEQLRITATGILCGDIEVKSFIVDENAQFHGNCKMIETQSKSQEKQKA</sequence>
<evidence type="ECO:0000256" key="1">
    <source>
        <dbReference type="ARBA" id="ARBA00044755"/>
    </source>
</evidence>
<accession>A6TSX4</accession>
<dbReference type="Proteomes" id="UP000001572">
    <property type="component" value="Chromosome"/>
</dbReference>
<organism evidence="2 3">
    <name type="scientific">Alkaliphilus metalliredigens (strain QYMF)</name>
    <dbReference type="NCBI Taxonomy" id="293826"/>
    <lineage>
        <taxon>Bacteria</taxon>
        <taxon>Bacillati</taxon>
        <taxon>Bacillota</taxon>
        <taxon>Clostridia</taxon>
        <taxon>Peptostreptococcales</taxon>
        <taxon>Natronincolaceae</taxon>
        <taxon>Alkaliphilus</taxon>
    </lineage>
</organism>
<dbReference type="OrthoDB" id="9802488at2"/>
<evidence type="ECO:0000313" key="3">
    <source>
        <dbReference type="Proteomes" id="UP000001572"/>
    </source>
</evidence>
<dbReference type="AlphaFoldDB" id="A6TSX4"/>
<gene>
    <name evidence="2" type="ordered locus">Amet_3153</name>
</gene>
<protein>
    <recommendedName>
        <fullName evidence="4">Polymer-forming cytoskeletal protein</fullName>
    </recommendedName>
</protein>